<dbReference type="PANTHER" id="PTHR43877">
    <property type="entry name" value="AMINOALKYLPHOSPHONATE N-ACETYLTRANSFERASE-RELATED-RELATED"/>
    <property type="match status" value="1"/>
</dbReference>
<dbReference type="PANTHER" id="PTHR43877:SF2">
    <property type="entry name" value="AMINOALKYLPHOSPHONATE N-ACETYLTRANSFERASE-RELATED"/>
    <property type="match status" value="1"/>
</dbReference>
<keyword evidence="1" id="KW-0808">Transferase</keyword>
<keyword evidence="2" id="KW-0012">Acyltransferase</keyword>
<evidence type="ECO:0000313" key="4">
    <source>
        <dbReference type="EMBL" id="GGI57121.1"/>
    </source>
</evidence>
<organism evidence="4 5">
    <name type="scientific">Winogradskyella haliclonae</name>
    <dbReference type="NCBI Taxonomy" id="2048558"/>
    <lineage>
        <taxon>Bacteria</taxon>
        <taxon>Pseudomonadati</taxon>
        <taxon>Bacteroidota</taxon>
        <taxon>Flavobacteriia</taxon>
        <taxon>Flavobacteriales</taxon>
        <taxon>Flavobacteriaceae</taxon>
        <taxon>Winogradskyella</taxon>
    </lineage>
</organism>
<gene>
    <name evidence="4" type="ORF">GCM10011444_14300</name>
</gene>
<dbReference type="SUPFAM" id="SSF55729">
    <property type="entry name" value="Acyl-CoA N-acyltransferases (Nat)"/>
    <property type="match status" value="1"/>
</dbReference>
<dbReference type="Pfam" id="PF00583">
    <property type="entry name" value="Acetyltransf_1"/>
    <property type="match status" value="1"/>
</dbReference>
<proteinExistence type="predicted"/>
<dbReference type="InterPro" id="IPR016181">
    <property type="entry name" value="Acyl_CoA_acyltransferase"/>
</dbReference>
<evidence type="ECO:0000256" key="2">
    <source>
        <dbReference type="ARBA" id="ARBA00023315"/>
    </source>
</evidence>
<accession>A0ABQ2BYX5</accession>
<dbReference type="PROSITE" id="PS51186">
    <property type="entry name" value="GNAT"/>
    <property type="match status" value="1"/>
</dbReference>
<evidence type="ECO:0000313" key="5">
    <source>
        <dbReference type="Proteomes" id="UP000624701"/>
    </source>
</evidence>
<dbReference type="InterPro" id="IPR050832">
    <property type="entry name" value="Bact_Acetyltransf"/>
</dbReference>
<dbReference type="CDD" id="cd04301">
    <property type="entry name" value="NAT_SF"/>
    <property type="match status" value="1"/>
</dbReference>
<name>A0ABQ2BYX5_9FLAO</name>
<dbReference type="EMBL" id="BMDQ01000001">
    <property type="protein sequence ID" value="GGI57121.1"/>
    <property type="molecule type" value="Genomic_DNA"/>
</dbReference>
<evidence type="ECO:0000259" key="3">
    <source>
        <dbReference type="PROSITE" id="PS51186"/>
    </source>
</evidence>
<protein>
    <recommendedName>
        <fullName evidence="3">N-acetyltransferase domain-containing protein</fullName>
    </recommendedName>
</protein>
<reference evidence="5" key="1">
    <citation type="journal article" date="2019" name="Int. J. Syst. Evol. Microbiol.">
        <title>The Global Catalogue of Microorganisms (GCM) 10K type strain sequencing project: providing services to taxonomists for standard genome sequencing and annotation.</title>
        <authorList>
            <consortium name="The Broad Institute Genomics Platform"/>
            <consortium name="The Broad Institute Genome Sequencing Center for Infectious Disease"/>
            <person name="Wu L."/>
            <person name="Ma J."/>
        </authorList>
    </citation>
    <scope>NUCLEOTIDE SEQUENCE [LARGE SCALE GENOMIC DNA]</scope>
    <source>
        <strain evidence="5">CCM 8681</strain>
    </source>
</reference>
<keyword evidence="5" id="KW-1185">Reference proteome</keyword>
<sequence>MFKLIRTTSNNKDFINLVKDLDAYLKITDGEEHDFYNQFNALESLSNVVVLYNDKTPVGCGAFKKFDETSVEIKRMYVNPNTREKGLGKQILNGLEDWAKEIGFTSCVLETGKRQIKAVKFYKKCHYIPIPKYGQYKNMDNSVCFKKELT</sequence>
<dbReference type="RefSeq" id="WP_188374001.1">
    <property type="nucleotide sequence ID" value="NZ_BMDQ01000001.1"/>
</dbReference>
<dbReference type="Gene3D" id="3.40.630.30">
    <property type="match status" value="1"/>
</dbReference>
<evidence type="ECO:0000256" key="1">
    <source>
        <dbReference type="ARBA" id="ARBA00022679"/>
    </source>
</evidence>
<comment type="caution">
    <text evidence="4">The sequence shown here is derived from an EMBL/GenBank/DDBJ whole genome shotgun (WGS) entry which is preliminary data.</text>
</comment>
<dbReference type="InterPro" id="IPR000182">
    <property type="entry name" value="GNAT_dom"/>
</dbReference>
<feature type="domain" description="N-acetyltransferase" evidence="3">
    <location>
        <begin position="1"/>
        <end position="150"/>
    </location>
</feature>
<dbReference type="Proteomes" id="UP000624701">
    <property type="component" value="Unassembled WGS sequence"/>
</dbReference>